<sequence length="697" mass="77413">MRRHDRDRAAARLQLSPTRIFATSTSRRSARGVTAHMTSSTDRTTDEAENGAWAVIHRTVFPSSEGSSMLPLYLDTGAGIPGPSEASLSPRQHEIVSVLRDVLPGGLSGPSLKDVSWERFSARFPENLHISFASYFNAFPASYWQEHTDVDIVRLDVAVEGSAHVELFRSNARGKYVRIDAAEITDGSVQFVVPLKSFGDGGWLWFDFEAAHGAAALRSATWSAPTNAAHRGPTRLTVAIPSFNMPRACVEQIERFAQHPEVMEAVERVIIVDQGNKRVREFDGFAEAESALGDKLRVIEQANLGGSGGFSRGMLEMLEDSRSSAVLLLDDDAEAEPESILRAAVFNDYARVPSIVGGHMLNANDRTVLHSYGETINFSSFWWEPVDPSLSSLDFRKKSIRTTPALSRRLDVPYNGWWMCLIPREVVERIGLSLPMFIKWDDAEYSLRAGEAGITTVTLPGMAAWHMPWDEKDDGLDWQAYFHQRNRWVAAMLHSPSPRGGTLARKSFASDLKHLLSMQYTAAILRGRALEDVLQGPRHMLGTLASSASEARATASGMTDGTLISRRADYPAVGSGEPRPAWSRPPTSIFWFAAGAIGGILRQAFAVRSAAPQERVRAADAKWWNLASLDEALVSNAGGSGVWVYRRDRGLFWRELRRSVRSHVRLWLLWPRLSRAYRAHAAELSSPVLWRRTFDES</sequence>
<dbReference type="RefSeq" id="WP_150419786.1">
    <property type="nucleotide sequence ID" value="NZ_VYRZ01000003.1"/>
</dbReference>
<dbReference type="Gene3D" id="3.90.550.60">
    <property type="match status" value="1"/>
</dbReference>
<comment type="pathway">
    <text evidence="1">Cell wall biogenesis; cell wall polysaccharide biosynthesis.</text>
</comment>
<keyword evidence="4 8" id="KW-0808">Transferase</keyword>
<dbReference type="Pfam" id="PF19320">
    <property type="entry name" value="GlfT2_domain3"/>
    <property type="match status" value="1"/>
</dbReference>
<dbReference type="InterPro" id="IPR040492">
    <property type="entry name" value="GlfT2_N"/>
</dbReference>
<evidence type="ECO:0000256" key="3">
    <source>
        <dbReference type="ARBA" id="ARBA00022676"/>
    </source>
</evidence>
<dbReference type="InterPro" id="IPR045699">
    <property type="entry name" value="GlfT2_C"/>
</dbReference>
<evidence type="ECO:0000313" key="8">
    <source>
        <dbReference type="EMBL" id="KAA9085077.1"/>
    </source>
</evidence>
<evidence type="ECO:0000313" key="9">
    <source>
        <dbReference type="Proteomes" id="UP000327039"/>
    </source>
</evidence>
<proteinExistence type="inferred from homology"/>
<feature type="domain" description="Galactofuranosyltransferase-2 C-terminal" evidence="7">
    <location>
        <begin position="505"/>
        <end position="695"/>
    </location>
</feature>
<name>A0A5J5INQ5_9MICO</name>
<comment type="similarity">
    <text evidence="2">Belongs to the glycosyltransferase 2 family.</text>
</comment>
<evidence type="ECO:0000256" key="2">
    <source>
        <dbReference type="ARBA" id="ARBA00006739"/>
    </source>
</evidence>
<dbReference type="GO" id="GO:0016757">
    <property type="term" value="F:glycosyltransferase activity"/>
    <property type="evidence" value="ECO:0007669"/>
    <property type="project" value="UniProtKB-KW"/>
</dbReference>
<dbReference type="OrthoDB" id="3225550at2"/>
<dbReference type="Proteomes" id="UP000327039">
    <property type="component" value="Unassembled WGS sequence"/>
</dbReference>
<evidence type="ECO:0000256" key="4">
    <source>
        <dbReference type="ARBA" id="ARBA00022679"/>
    </source>
</evidence>
<dbReference type="Pfam" id="PF13641">
    <property type="entry name" value="Glyco_tranf_2_3"/>
    <property type="match status" value="1"/>
</dbReference>
<keyword evidence="3" id="KW-0328">Glycosyltransferase</keyword>
<dbReference type="EMBL" id="VYRZ01000003">
    <property type="protein sequence ID" value="KAA9085077.1"/>
    <property type="molecule type" value="Genomic_DNA"/>
</dbReference>
<organism evidence="8 9">
    <name type="scientific">Microbacterium radiodurans</name>
    <dbReference type="NCBI Taxonomy" id="661398"/>
    <lineage>
        <taxon>Bacteria</taxon>
        <taxon>Bacillati</taxon>
        <taxon>Actinomycetota</taxon>
        <taxon>Actinomycetes</taxon>
        <taxon>Micrococcales</taxon>
        <taxon>Microbacteriaceae</taxon>
        <taxon>Microbacterium</taxon>
    </lineage>
</organism>
<protein>
    <submittedName>
        <fullName evidence="8">Glycosyltransferase family 2 protein</fullName>
    </submittedName>
</protein>
<evidence type="ECO:0000259" key="7">
    <source>
        <dbReference type="Pfam" id="PF19320"/>
    </source>
</evidence>
<feature type="domain" description="Galactofuranosyltransferase GlfT2 N-terminal" evidence="6">
    <location>
        <begin position="117"/>
        <end position="225"/>
    </location>
</feature>
<evidence type="ECO:0000259" key="6">
    <source>
        <dbReference type="Pfam" id="PF17994"/>
    </source>
</evidence>
<dbReference type="InterPro" id="IPR029044">
    <property type="entry name" value="Nucleotide-diphossugar_trans"/>
</dbReference>
<dbReference type="PANTHER" id="PTHR43179">
    <property type="entry name" value="RHAMNOSYLTRANSFERASE WBBL"/>
    <property type="match status" value="1"/>
</dbReference>
<feature type="region of interest" description="Disordered" evidence="5">
    <location>
        <begin position="20"/>
        <end position="47"/>
    </location>
</feature>
<keyword evidence="9" id="KW-1185">Reference proteome</keyword>
<dbReference type="SUPFAM" id="SSF53448">
    <property type="entry name" value="Nucleotide-diphospho-sugar transferases"/>
    <property type="match status" value="1"/>
</dbReference>
<comment type="caution">
    <text evidence="8">The sequence shown here is derived from an EMBL/GenBank/DDBJ whole genome shotgun (WGS) entry which is preliminary data.</text>
</comment>
<evidence type="ECO:0000256" key="1">
    <source>
        <dbReference type="ARBA" id="ARBA00004776"/>
    </source>
</evidence>
<accession>A0A5J5INQ5</accession>
<reference evidence="9" key="1">
    <citation type="submission" date="2019-09" db="EMBL/GenBank/DDBJ databases">
        <title>Mumia zhuanghuii sp. nov. isolated from the intestinal contents of plateau pika (Ochotona curzoniae) in the Qinghai-Tibet plateau of China.</title>
        <authorList>
            <person name="Tian Z."/>
        </authorList>
    </citation>
    <scope>NUCLEOTIDE SEQUENCE [LARGE SCALE GENOMIC DNA]</scope>
    <source>
        <strain evidence="9">DSM 25564</strain>
    </source>
</reference>
<gene>
    <name evidence="8" type="ORF">F6B42_11255</name>
</gene>
<evidence type="ECO:0000256" key="5">
    <source>
        <dbReference type="SAM" id="MobiDB-lite"/>
    </source>
</evidence>
<dbReference type="PANTHER" id="PTHR43179:SF12">
    <property type="entry name" value="GALACTOFURANOSYLTRANSFERASE GLFT2"/>
    <property type="match status" value="1"/>
</dbReference>
<dbReference type="AlphaFoldDB" id="A0A5J5INQ5"/>
<dbReference type="Pfam" id="PF17994">
    <property type="entry name" value="Glft2_N"/>
    <property type="match status" value="1"/>
</dbReference>